<evidence type="ECO:0000256" key="6">
    <source>
        <dbReference type="ARBA" id="ARBA00023002"/>
    </source>
</evidence>
<gene>
    <name evidence="7" type="ORF">METZ01_LOCUS85390</name>
</gene>
<dbReference type="GO" id="GO:0009086">
    <property type="term" value="P:methionine biosynthetic process"/>
    <property type="evidence" value="ECO:0007669"/>
    <property type="project" value="TreeGrafter"/>
</dbReference>
<keyword evidence="4" id="KW-0285">Flavoprotein</keyword>
<dbReference type="Pfam" id="PF02219">
    <property type="entry name" value="MTHFR"/>
    <property type="match status" value="1"/>
</dbReference>
<comment type="pathway">
    <text evidence="2">One-carbon metabolism; tetrahydrofolate interconversion.</text>
</comment>
<evidence type="ECO:0000313" key="7">
    <source>
        <dbReference type="EMBL" id="SVA32536.1"/>
    </source>
</evidence>
<name>A0A381UWM8_9ZZZZ</name>
<protein>
    <submittedName>
        <fullName evidence="7">Uncharacterized protein</fullName>
    </submittedName>
</protein>
<dbReference type="GO" id="GO:0035999">
    <property type="term" value="P:tetrahydrofolate interconversion"/>
    <property type="evidence" value="ECO:0007669"/>
    <property type="project" value="UniProtKB-UniPathway"/>
</dbReference>
<dbReference type="UniPathway" id="UPA00193"/>
<evidence type="ECO:0000256" key="2">
    <source>
        <dbReference type="ARBA" id="ARBA00004777"/>
    </source>
</evidence>
<dbReference type="InterPro" id="IPR029041">
    <property type="entry name" value="FAD-linked_oxidoreductase-like"/>
</dbReference>
<dbReference type="CDD" id="cd00537">
    <property type="entry name" value="MTHFR"/>
    <property type="match status" value="1"/>
</dbReference>
<dbReference type="PANTHER" id="PTHR45754">
    <property type="entry name" value="METHYLENETETRAHYDROFOLATE REDUCTASE"/>
    <property type="match status" value="1"/>
</dbReference>
<evidence type="ECO:0000256" key="1">
    <source>
        <dbReference type="ARBA" id="ARBA00001974"/>
    </source>
</evidence>
<dbReference type="EMBL" id="UINC01007298">
    <property type="protein sequence ID" value="SVA32536.1"/>
    <property type="molecule type" value="Genomic_DNA"/>
</dbReference>
<evidence type="ECO:0000256" key="4">
    <source>
        <dbReference type="ARBA" id="ARBA00022630"/>
    </source>
</evidence>
<comment type="similarity">
    <text evidence="3">Belongs to the methylenetetrahydrofolate reductase family.</text>
</comment>
<dbReference type="Gene3D" id="3.20.20.220">
    <property type="match status" value="1"/>
</dbReference>
<evidence type="ECO:0000256" key="5">
    <source>
        <dbReference type="ARBA" id="ARBA00022827"/>
    </source>
</evidence>
<proteinExistence type="inferred from homology"/>
<dbReference type="GO" id="GO:0004489">
    <property type="term" value="F:methylenetetrahydrofolate reductase [NAD(P)H] activity"/>
    <property type="evidence" value="ECO:0007669"/>
    <property type="project" value="InterPro"/>
</dbReference>
<reference evidence="7" key="1">
    <citation type="submission" date="2018-05" db="EMBL/GenBank/DDBJ databases">
        <authorList>
            <person name="Lanie J.A."/>
            <person name="Ng W.-L."/>
            <person name="Kazmierczak K.M."/>
            <person name="Andrzejewski T.M."/>
            <person name="Davidsen T.M."/>
            <person name="Wayne K.J."/>
            <person name="Tettelin H."/>
            <person name="Glass J.I."/>
            <person name="Rusch D."/>
            <person name="Podicherti R."/>
            <person name="Tsui H.-C.T."/>
            <person name="Winkler M.E."/>
        </authorList>
    </citation>
    <scope>NUCLEOTIDE SEQUENCE</scope>
</reference>
<feature type="non-terminal residue" evidence="7">
    <location>
        <position position="1"/>
    </location>
</feature>
<accession>A0A381UWM8</accession>
<organism evidence="7">
    <name type="scientific">marine metagenome</name>
    <dbReference type="NCBI Taxonomy" id="408172"/>
    <lineage>
        <taxon>unclassified sequences</taxon>
        <taxon>metagenomes</taxon>
        <taxon>ecological metagenomes</taxon>
    </lineage>
</organism>
<dbReference type="GO" id="GO:0005829">
    <property type="term" value="C:cytosol"/>
    <property type="evidence" value="ECO:0007669"/>
    <property type="project" value="TreeGrafter"/>
</dbReference>
<dbReference type="InterPro" id="IPR003171">
    <property type="entry name" value="Mehydrof_redctse-like"/>
</dbReference>
<evidence type="ECO:0000256" key="3">
    <source>
        <dbReference type="ARBA" id="ARBA00006743"/>
    </source>
</evidence>
<dbReference type="PANTHER" id="PTHR45754:SF3">
    <property type="entry name" value="METHYLENETETRAHYDROFOLATE REDUCTASE (NADPH)"/>
    <property type="match status" value="1"/>
</dbReference>
<dbReference type="SUPFAM" id="SSF51730">
    <property type="entry name" value="FAD-linked oxidoreductase"/>
    <property type="match status" value="1"/>
</dbReference>
<dbReference type="AlphaFoldDB" id="A0A381UWM8"/>
<keyword evidence="5" id="KW-0274">FAD</keyword>
<dbReference type="GO" id="GO:0071949">
    <property type="term" value="F:FAD binding"/>
    <property type="evidence" value="ECO:0007669"/>
    <property type="project" value="TreeGrafter"/>
</dbReference>
<comment type="cofactor">
    <cofactor evidence="1">
        <name>FAD</name>
        <dbReference type="ChEBI" id="CHEBI:57692"/>
    </cofactor>
</comment>
<keyword evidence="6" id="KW-0560">Oxidoreductase</keyword>
<sequence length="305" mass="32284">VSGTQEDTPEIRTMGKLAEALNSSSFVVTSELTPPKGTDLDELFAKADLLRDLVTAFNLTESHAARMAMDPVAVGHLLIDRGIEPIVQMTSRDKNRLAIQASILGAAALGVSNVVFMGGDPPKNGDHPDAKPVFDLFASQLLEAACALNSGTDFSGNALKGTPQLTIGAVANPGASDLAGEIDNMKRKADAGAEFFQTQAIYDVDAFDQFMNKAKPGKPVLAGIIPIKSVKMAQYMNDKIPGVDIPQDLIDKIDAAGDDKAKVADISIEIAGSTVRALRDMTRGVHVMAIGWEDKIPAILDRASD</sequence>